<keyword evidence="3" id="KW-0560">Oxidoreductase</keyword>
<name>A0A6M7UCD5_RHILI</name>
<reference evidence="4 5" key="1">
    <citation type="submission" date="2016-05" db="EMBL/GenBank/DDBJ databases">
        <authorList>
            <person name="Ramsay J.P."/>
        </authorList>
    </citation>
    <scope>NUCLEOTIDE SEQUENCE [LARGE SCALE GENOMIC DNA]</scope>
    <source>
        <strain evidence="4 5">NZP2042</strain>
    </source>
</reference>
<dbReference type="Pfam" id="PF02571">
    <property type="entry name" value="CbiJ"/>
    <property type="match status" value="1"/>
</dbReference>
<dbReference type="RefSeq" id="WP_056572921.1">
    <property type="nucleotide sequence ID" value="NZ_CP033334.1"/>
</dbReference>
<protein>
    <submittedName>
        <fullName evidence="4">Cobalt-precorrin-6A reductase</fullName>
    </submittedName>
</protein>
<dbReference type="InterPro" id="IPR003723">
    <property type="entry name" value="Precorrin-6x_reduct"/>
</dbReference>
<accession>A0A6M7UCD5</accession>
<dbReference type="GO" id="GO:0009236">
    <property type="term" value="P:cobalamin biosynthetic process"/>
    <property type="evidence" value="ECO:0007669"/>
    <property type="project" value="UniProtKB-UniPathway"/>
</dbReference>
<evidence type="ECO:0000256" key="3">
    <source>
        <dbReference type="ARBA" id="ARBA00023002"/>
    </source>
</evidence>
<evidence type="ECO:0000256" key="2">
    <source>
        <dbReference type="ARBA" id="ARBA00022573"/>
    </source>
</evidence>
<dbReference type="Proteomes" id="UP000093737">
    <property type="component" value="Unassembled WGS sequence"/>
</dbReference>
<gene>
    <name evidence="4" type="ORF">A8145_20045</name>
</gene>
<evidence type="ECO:0000313" key="5">
    <source>
        <dbReference type="Proteomes" id="UP000093737"/>
    </source>
</evidence>
<dbReference type="EMBL" id="LYTK01000020">
    <property type="protein sequence ID" value="OBQ62360.1"/>
    <property type="molecule type" value="Genomic_DNA"/>
</dbReference>
<dbReference type="GO" id="GO:0016994">
    <property type="term" value="F:precorrin-6A reductase activity"/>
    <property type="evidence" value="ECO:0007669"/>
    <property type="project" value="InterPro"/>
</dbReference>
<dbReference type="NCBIfam" id="TIGR00715">
    <property type="entry name" value="precor6x_red"/>
    <property type="match status" value="1"/>
</dbReference>
<proteinExistence type="predicted"/>
<evidence type="ECO:0000256" key="1">
    <source>
        <dbReference type="ARBA" id="ARBA00004953"/>
    </source>
</evidence>
<organism evidence="4 5">
    <name type="scientific">Rhizobium loti</name>
    <name type="common">Mesorhizobium loti</name>
    <dbReference type="NCBI Taxonomy" id="381"/>
    <lineage>
        <taxon>Bacteria</taxon>
        <taxon>Pseudomonadati</taxon>
        <taxon>Pseudomonadota</taxon>
        <taxon>Alphaproteobacteria</taxon>
        <taxon>Hyphomicrobiales</taxon>
        <taxon>Phyllobacteriaceae</taxon>
        <taxon>Mesorhizobium</taxon>
    </lineage>
</organism>
<comment type="caution">
    <text evidence="4">The sequence shown here is derived from an EMBL/GenBank/DDBJ whole genome shotgun (WGS) entry which is preliminary data.</text>
</comment>
<comment type="pathway">
    <text evidence="1">Cofactor biosynthesis; adenosylcobalamin biosynthesis.</text>
</comment>
<sequence length="258" mass="27217">MTHRILILGGTTEARQLAGKLAVRASVTLSLAGRTESPVAQGVPVRTGGFGGADGLAAYLEETSTDLLIDATHPYAARISANAAQAARAAGVPILALRRPGWEPIEGDRWTDVDSVTEAVQALGPAPRRVFLALGRQEVAAFEAAPQHHYLIRSVDPVEPKLAVPDADYLLARGPFREADERALLERHSIDGVVSKNSGGAATYGKIAAARALGVEVIMVRRPMLPEVPSAETVEALAAIVNQFGADHFVEPDAERGV</sequence>
<dbReference type="PANTHER" id="PTHR36925">
    <property type="entry name" value="COBALT-PRECORRIN-6A REDUCTASE"/>
    <property type="match status" value="1"/>
</dbReference>
<evidence type="ECO:0000313" key="4">
    <source>
        <dbReference type="EMBL" id="OBQ62360.1"/>
    </source>
</evidence>
<keyword evidence="2" id="KW-0169">Cobalamin biosynthesis</keyword>
<dbReference type="AlphaFoldDB" id="A0A6M7UCD5"/>
<dbReference type="NCBIfam" id="NF005968">
    <property type="entry name" value="PRK08057.1-2"/>
    <property type="match status" value="1"/>
</dbReference>
<dbReference type="PANTHER" id="PTHR36925:SF1">
    <property type="entry name" value="COBALT-PRECORRIN-6A REDUCTASE"/>
    <property type="match status" value="1"/>
</dbReference>
<dbReference type="PROSITE" id="PS51014">
    <property type="entry name" value="COBK_CBIJ"/>
    <property type="match status" value="1"/>
</dbReference>